<accession>A0ABN6U6J0</accession>
<evidence type="ECO:0000313" key="3">
    <source>
        <dbReference type="Proteomes" id="UP001317870"/>
    </source>
</evidence>
<dbReference type="SUPFAM" id="SSF56601">
    <property type="entry name" value="beta-lactamase/transpeptidase-like"/>
    <property type="match status" value="1"/>
</dbReference>
<dbReference type="Proteomes" id="UP001317870">
    <property type="component" value="Chromosome"/>
</dbReference>
<evidence type="ECO:0000313" key="2">
    <source>
        <dbReference type="EMBL" id="BDU00826.1"/>
    </source>
</evidence>
<evidence type="ECO:0000259" key="1">
    <source>
        <dbReference type="Pfam" id="PF00144"/>
    </source>
</evidence>
<organism evidence="2 3">
    <name type="scientific">Nocardia sputorum</name>
    <dbReference type="NCBI Taxonomy" id="2984338"/>
    <lineage>
        <taxon>Bacteria</taxon>
        <taxon>Bacillati</taxon>
        <taxon>Actinomycetota</taxon>
        <taxon>Actinomycetes</taxon>
        <taxon>Mycobacteriales</taxon>
        <taxon>Nocardiaceae</taxon>
        <taxon>Nocardia</taxon>
    </lineage>
</organism>
<gene>
    <name evidence="2" type="ORF">IFM12276_38540</name>
</gene>
<keyword evidence="3" id="KW-1185">Reference proteome</keyword>
<dbReference type="PANTHER" id="PTHR43283">
    <property type="entry name" value="BETA-LACTAMASE-RELATED"/>
    <property type="match status" value="1"/>
</dbReference>
<feature type="domain" description="Beta-lactamase-related" evidence="1">
    <location>
        <begin position="108"/>
        <end position="383"/>
    </location>
</feature>
<sequence length="395" mass="42695">MTELSPRRRRPARAALRALVVLLAVVAVLVGAAFATTAVLHIPGPPTLLRLLTDPPSAQGALFESRTVAASPVPRPLPRTPRPLPGQVPWKGSTVSIAEFLDTTHTNSFLVLRGGALTHEWYRDGFTATTRQSSWSVVKSIVSLLTGRAVAAGKLAEDDRLVRILPELATGGAYDTVTIRDLLDMASGVDVAENYNKYLPLTGTARMYLTEDLDGFVRAHRGLRFPPGSAGEYRSVDTQLLGMALARVEGLPLAQLLERELWAPIGAEDEALWNLDRAGGQEKGFCCLNATARDFAKIGELVLDGGRVGEAQIVPPTWIDRIRTPAPHRVGEWPYGAQWWHPTGGDGADLTAVGVYGQYVYVDPPSGTVIVKLSDHGTTQDEQDTIEVFRAIARG</sequence>
<dbReference type="Pfam" id="PF00144">
    <property type="entry name" value="Beta-lactamase"/>
    <property type="match status" value="1"/>
</dbReference>
<dbReference type="EMBL" id="AP026978">
    <property type="protein sequence ID" value="BDU00826.1"/>
    <property type="molecule type" value="Genomic_DNA"/>
</dbReference>
<dbReference type="RefSeq" id="WP_281873750.1">
    <property type="nucleotide sequence ID" value="NZ_AP026978.1"/>
</dbReference>
<name>A0ABN6U6J0_9NOCA</name>
<proteinExistence type="predicted"/>
<dbReference type="InterPro" id="IPR001466">
    <property type="entry name" value="Beta-lactam-related"/>
</dbReference>
<dbReference type="Gene3D" id="3.40.710.10">
    <property type="entry name" value="DD-peptidase/beta-lactamase superfamily"/>
    <property type="match status" value="1"/>
</dbReference>
<reference evidence="2 3" key="1">
    <citation type="submission" date="2022-11" db="EMBL/GenBank/DDBJ databases">
        <title>Genome Sequencing of Nocardia sp. ON39_IFM12276 and assembly.</title>
        <authorList>
            <person name="Shimojima M."/>
            <person name="Toyokawa M."/>
            <person name="Uesaka K."/>
        </authorList>
    </citation>
    <scope>NUCLEOTIDE SEQUENCE [LARGE SCALE GENOMIC DNA]</scope>
    <source>
        <strain evidence="2 3">IFM 12276</strain>
    </source>
</reference>
<dbReference type="InterPro" id="IPR012338">
    <property type="entry name" value="Beta-lactam/transpept-like"/>
</dbReference>
<protein>
    <recommendedName>
        <fullName evidence="1">Beta-lactamase-related domain-containing protein</fullName>
    </recommendedName>
</protein>
<dbReference type="InterPro" id="IPR050789">
    <property type="entry name" value="Diverse_Enzym_Activities"/>
</dbReference>
<dbReference type="PANTHER" id="PTHR43283:SF7">
    <property type="entry name" value="BETA-LACTAMASE-RELATED DOMAIN-CONTAINING PROTEIN"/>
    <property type="match status" value="1"/>
</dbReference>